<dbReference type="HOGENOM" id="CLU_2441451_0_0_1"/>
<dbReference type="KEGG" id="pbl:PAAG_11877"/>
<accession>A0A0A2V1M5</accession>
<sequence>MARELVPKGSVGLGIKKKRPVKERGERDDQGTTRWNRGLRSQYSFGICNPIIQPLGTHISGMECSKFDHVVMQWLQAEDPAMVCSLQWPS</sequence>
<feature type="compositionally biased region" description="Basic and acidic residues" evidence="1">
    <location>
        <begin position="22"/>
        <end position="31"/>
    </location>
</feature>
<dbReference type="VEuPathDB" id="FungiDB:PAAG_11877"/>
<protein>
    <submittedName>
        <fullName evidence="2">Uncharacterized protein</fullName>
    </submittedName>
</protein>
<gene>
    <name evidence="2" type="ORF">PAAG_11877</name>
</gene>
<dbReference type="RefSeq" id="XP_015702936.1">
    <property type="nucleotide sequence ID" value="XM_015847448.1"/>
</dbReference>
<name>A0A0A2V1M5_PARBA</name>
<dbReference type="GeneID" id="26970723"/>
<reference evidence="2 3" key="1">
    <citation type="journal article" date="2011" name="PLoS Genet.">
        <title>Comparative genomic analysis of human fungal pathogens causing paracoccidioidomycosis.</title>
        <authorList>
            <person name="Desjardins C.A."/>
            <person name="Champion M.D."/>
            <person name="Holder J.W."/>
            <person name="Muszewska A."/>
            <person name="Goldberg J."/>
            <person name="Bailao A.M."/>
            <person name="Brigido M.M."/>
            <person name="Ferreira M.E."/>
            <person name="Garcia A.M."/>
            <person name="Grynberg M."/>
            <person name="Gujja S."/>
            <person name="Heiman D.I."/>
            <person name="Henn M.R."/>
            <person name="Kodira C.D."/>
            <person name="Leon-Narvaez H."/>
            <person name="Longo L.V."/>
            <person name="Ma L.J."/>
            <person name="Malavazi I."/>
            <person name="Matsuo A.L."/>
            <person name="Morais F.V."/>
            <person name="Pereira M."/>
            <person name="Rodriguez-Brito S."/>
            <person name="Sakthikumar S."/>
            <person name="Salem-Izacc S.M."/>
            <person name="Sykes S.M."/>
            <person name="Teixeira M.M."/>
            <person name="Vallejo M.C."/>
            <person name="Walter M.E."/>
            <person name="Yandava C."/>
            <person name="Young S."/>
            <person name="Zeng Q."/>
            <person name="Zucker J."/>
            <person name="Felipe M.S."/>
            <person name="Goldman G.H."/>
            <person name="Haas B.J."/>
            <person name="McEwen J.G."/>
            <person name="Nino-Vega G."/>
            <person name="Puccia R."/>
            <person name="San-Blas G."/>
            <person name="Soares C.M."/>
            <person name="Birren B.W."/>
            <person name="Cuomo C.A."/>
        </authorList>
    </citation>
    <scope>NUCLEOTIDE SEQUENCE [LARGE SCALE GENOMIC DNA]</scope>
    <source>
        <strain evidence="3">ATCC MYA-826 / Pb01</strain>
    </source>
</reference>
<dbReference type="Proteomes" id="UP000002059">
    <property type="component" value="Partially assembled WGS sequence"/>
</dbReference>
<dbReference type="EMBL" id="KN294002">
    <property type="protein sequence ID" value="KGQ01413.1"/>
    <property type="molecule type" value="Genomic_DNA"/>
</dbReference>
<feature type="region of interest" description="Disordered" evidence="1">
    <location>
        <begin position="1"/>
        <end position="35"/>
    </location>
</feature>
<proteinExistence type="predicted"/>
<keyword evidence="3" id="KW-1185">Reference proteome</keyword>
<dbReference type="AlphaFoldDB" id="A0A0A2V1M5"/>
<evidence type="ECO:0000313" key="3">
    <source>
        <dbReference type="Proteomes" id="UP000002059"/>
    </source>
</evidence>
<evidence type="ECO:0000313" key="2">
    <source>
        <dbReference type="EMBL" id="KGQ01413.1"/>
    </source>
</evidence>
<organism evidence="2 3">
    <name type="scientific">Paracoccidioides lutzii (strain ATCC MYA-826 / Pb01)</name>
    <name type="common">Paracoccidioides brasiliensis</name>
    <dbReference type="NCBI Taxonomy" id="502779"/>
    <lineage>
        <taxon>Eukaryota</taxon>
        <taxon>Fungi</taxon>
        <taxon>Dikarya</taxon>
        <taxon>Ascomycota</taxon>
        <taxon>Pezizomycotina</taxon>
        <taxon>Eurotiomycetes</taxon>
        <taxon>Eurotiomycetidae</taxon>
        <taxon>Onygenales</taxon>
        <taxon>Ajellomycetaceae</taxon>
        <taxon>Paracoccidioides</taxon>
    </lineage>
</organism>
<evidence type="ECO:0000256" key="1">
    <source>
        <dbReference type="SAM" id="MobiDB-lite"/>
    </source>
</evidence>